<organism evidence="1 2">
    <name type="scientific">Glossina palpalis gambiensis</name>
    <dbReference type="NCBI Taxonomy" id="67801"/>
    <lineage>
        <taxon>Eukaryota</taxon>
        <taxon>Metazoa</taxon>
        <taxon>Ecdysozoa</taxon>
        <taxon>Arthropoda</taxon>
        <taxon>Hexapoda</taxon>
        <taxon>Insecta</taxon>
        <taxon>Pterygota</taxon>
        <taxon>Neoptera</taxon>
        <taxon>Endopterygota</taxon>
        <taxon>Diptera</taxon>
        <taxon>Brachycera</taxon>
        <taxon>Muscomorpha</taxon>
        <taxon>Hippoboscoidea</taxon>
        <taxon>Glossinidae</taxon>
        <taxon>Glossina</taxon>
    </lineage>
</organism>
<evidence type="ECO:0000313" key="1">
    <source>
        <dbReference type="EnsemblMetazoa" id="GPPI021101-PA"/>
    </source>
</evidence>
<reference evidence="2" key="1">
    <citation type="submission" date="2015-01" db="EMBL/GenBank/DDBJ databases">
        <authorList>
            <person name="Aksoy S."/>
            <person name="Warren W."/>
            <person name="Wilson R.K."/>
        </authorList>
    </citation>
    <scope>NUCLEOTIDE SEQUENCE [LARGE SCALE GENOMIC DNA]</scope>
    <source>
        <strain evidence="2">IAEA</strain>
    </source>
</reference>
<keyword evidence="2" id="KW-1185">Reference proteome</keyword>
<dbReference type="VEuPathDB" id="VectorBase:GPPI021101"/>
<sequence>MLCCTAVLQPAGNKSVYDPFRDTIIPSKSIRVQQQQLFGQSINQRRQQPLCCQQQPRSVDTYRQFNFNNNTE</sequence>
<proteinExistence type="predicted"/>
<evidence type="ECO:0000313" key="2">
    <source>
        <dbReference type="Proteomes" id="UP000092460"/>
    </source>
</evidence>
<dbReference type="EMBL" id="JXJN01009413">
    <property type="status" value="NOT_ANNOTATED_CDS"/>
    <property type="molecule type" value="Genomic_DNA"/>
</dbReference>
<dbReference type="AlphaFoldDB" id="A0A1B0B785"/>
<dbReference type="EnsemblMetazoa" id="GPPI021101-RA">
    <property type="protein sequence ID" value="GPPI021101-PA"/>
    <property type="gene ID" value="GPPI021101"/>
</dbReference>
<accession>A0A1B0B785</accession>
<reference evidence="1" key="2">
    <citation type="submission" date="2020-05" db="UniProtKB">
        <authorList>
            <consortium name="EnsemblMetazoa"/>
        </authorList>
    </citation>
    <scope>IDENTIFICATION</scope>
    <source>
        <strain evidence="1">IAEA</strain>
    </source>
</reference>
<name>A0A1B0B785_9MUSC</name>
<dbReference type="Proteomes" id="UP000092460">
    <property type="component" value="Unassembled WGS sequence"/>
</dbReference>
<protein>
    <submittedName>
        <fullName evidence="1">Uncharacterized protein</fullName>
    </submittedName>
</protein>